<name>A0A2K3DCB4_CHLRE</name>
<dbReference type="STRING" id="3055.A0A2K3DCB4"/>
<dbReference type="PaxDb" id="3055-EDP08136"/>
<protein>
    <submittedName>
        <fullName evidence="1">Uncharacterized protein</fullName>
    </submittedName>
</protein>
<evidence type="ECO:0000313" key="2">
    <source>
        <dbReference type="Proteomes" id="UP000006906"/>
    </source>
</evidence>
<dbReference type="AlphaFoldDB" id="A0A2K3DCB4"/>
<dbReference type="Gramene" id="PNW78162">
    <property type="protein sequence ID" value="PNW78162"/>
    <property type="gene ID" value="CHLRE_10g466526v5"/>
</dbReference>
<organism evidence="1 2">
    <name type="scientific">Chlamydomonas reinhardtii</name>
    <name type="common">Chlamydomonas smithii</name>
    <dbReference type="NCBI Taxonomy" id="3055"/>
    <lineage>
        <taxon>Eukaryota</taxon>
        <taxon>Viridiplantae</taxon>
        <taxon>Chlorophyta</taxon>
        <taxon>core chlorophytes</taxon>
        <taxon>Chlorophyceae</taxon>
        <taxon>CS clade</taxon>
        <taxon>Chlamydomonadales</taxon>
        <taxon>Chlamydomonadaceae</taxon>
        <taxon>Chlamydomonas</taxon>
    </lineage>
</organism>
<accession>A0A2K3DCB4</accession>
<dbReference type="Proteomes" id="UP000006906">
    <property type="component" value="Chromosome 10"/>
</dbReference>
<proteinExistence type="predicted"/>
<dbReference type="GeneID" id="5724196"/>
<dbReference type="KEGG" id="cre:CHLRE_10g466526v5"/>
<gene>
    <name evidence="1" type="ORF">CHLRE_10g466526v5</name>
</gene>
<dbReference type="InterPro" id="IPR027443">
    <property type="entry name" value="IPNS-like_sf"/>
</dbReference>
<dbReference type="Gene3D" id="2.60.120.330">
    <property type="entry name" value="B-lactam Antibiotic, Isopenicillin N Synthase, Chain"/>
    <property type="match status" value="1"/>
</dbReference>
<evidence type="ECO:0000313" key="1">
    <source>
        <dbReference type="EMBL" id="PNW78162.1"/>
    </source>
</evidence>
<reference evidence="1 2" key="1">
    <citation type="journal article" date="2007" name="Science">
        <title>The Chlamydomonas genome reveals the evolution of key animal and plant functions.</title>
        <authorList>
            <person name="Merchant S.S."/>
            <person name="Prochnik S.E."/>
            <person name="Vallon O."/>
            <person name="Harris E.H."/>
            <person name="Karpowicz S.J."/>
            <person name="Witman G.B."/>
            <person name="Terry A."/>
            <person name="Salamov A."/>
            <person name="Fritz-Laylin L.K."/>
            <person name="Marechal-Drouard L."/>
            <person name="Marshall W.F."/>
            <person name="Qu L.H."/>
            <person name="Nelson D.R."/>
            <person name="Sanderfoot A.A."/>
            <person name="Spalding M.H."/>
            <person name="Kapitonov V.V."/>
            <person name="Ren Q."/>
            <person name="Ferris P."/>
            <person name="Lindquist E."/>
            <person name="Shapiro H."/>
            <person name="Lucas S.M."/>
            <person name="Grimwood J."/>
            <person name="Schmutz J."/>
            <person name="Cardol P."/>
            <person name="Cerutti H."/>
            <person name="Chanfreau G."/>
            <person name="Chen C.L."/>
            <person name="Cognat V."/>
            <person name="Croft M.T."/>
            <person name="Dent R."/>
            <person name="Dutcher S."/>
            <person name="Fernandez E."/>
            <person name="Fukuzawa H."/>
            <person name="Gonzalez-Ballester D."/>
            <person name="Gonzalez-Halphen D."/>
            <person name="Hallmann A."/>
            <person name="Hanikenne M."/>
            <person name="Hippler M."/>
            <person name="Inwood W."/>
            <person name="Jabbari K."/>
            <person name="Kalanon M."/>
            <person name="Kuras R."/>
            <person name="Lefebvre P.A."/>
            <person name="Lemaire S.D."/>
            <person name="Lobanov A.V."/>
            <person name="Lohr M."/>
            <person name="Manuell A."/>
            <person name="Meier I."/>
            <person name="Mets L."/>
            <person name="Mittag M."/>
            <person name="Mittelmeier T."/>
            <person name="Moroney J.V."/>
            <person name="Moseley J."/>
            <person name="Napoli C."/>
            <person name="Nedelcu A.M."/>
            <person name="Niyogi K."/>
            <person name="Novoselov S.V."/>
            <person name="Paulsen I.T."/>
            <person name="Pazour G."/>
            <person name="Purton S."/>
            <person name="Ral J.P."/>
            <person name="Riano-Pachon D.M."/>
            <person name="Riekhof W."/>
            <person name="Rymarquis L."/>
            <person name="Schroda M."/>
            <person name="Stern D."/>
            <person name="Umen J."/>
            <person name="Willows R."/>
            <person name="Wilson N."/>
            <person name="Zimmer S.L."/>
            <person name="Allmer J."/>
            <person name="Balk J."/>
            <person name="Bisova K."/>
            <person name="Chen C.J."/>
            <person name="Elias M."/>
            <person name="Gendler K."/>
            <person name="Hauser C."/>
            <person name="Lamb M.R."/>
            <person name="Ledford H."/>
            <person name="Long J.C."/>
            <person name="Minagawa J."/>
            <person name="Page M.D."/>
            <person name="Pan J."/>
            <person name="Pootakham W."/>
            <person name="Roje S."/>
            <person name="Rose A."/>
            <person name="Stahlberg E."/>
            <person name="Terauchi A.M."/>
            <person name="Yang P."/>
            <person name="Ball S."/>
            <person name="Bowler C."/>
            <person name="Dieckmann C.L."/>
            <person name="Gladyshev V.N."/>
            <person name="Green P."/>
            <person name="Jorgensen R."/>
            <person name="Mayfield S."/>
            <person name="Mueller-Roeber B."/>
            <person name="Rajamani S."/>
            <person name="Sayre R.T."/>
            <person name="Brokstein P."/>
            <person name="Dubchak I."/>
            <person name="Goodstein D."/>
            <person name="Hornick L."/>
            <person name="Huang Y.W."/>
            <person name="Jhaveri J."/>
            <person name="Luo Y."/>
            <person name="Martinez D."/>
            <person name="Ngau W.C."/>
            <person name="Otillar B."/>
            <person name="Poliakov A."/>
            <person name="Porter A."/>
            <person name="Szajkowski L."/>
            <person name="Werner G."/>
            <person name="Zhou K."/>
            <person name="Grigoriev I.V."/>
            <person name="Rokhsar D.S."/>
            <person name="Grossman A.R."/>
        </authorList>
    </citation>
    <scope>NUCLEOTIDE SEQUENCE [LARGE SCALE GENOMIC DNA]</scope>
    <source>
        <strain evidence="2">CC-503</strain>
    </source>
</reference>
<dbReference type="RefSeq" id="XP_042920661.1">
    <property type="nucleotide sequence ID" value="XM_043067264.1"/>
</dbReference>
<sequence length="83" mass="9570">MGRHRVFITRAQVTWQYYEALNALGMRLLRLLALSLDLPAEHFTPMFTAPLVTLRPLHYGMRRRCRTREPACSGRAPTPIMAC</sequence>
<dbReference type="EMBL" id="CM008971">
    <property type="protein sequence ID" value="PNW78162.1"/>
    <property type="molecule type" value="Genomic_DNA"/>
</dbReference>
<dbReference type="SUPFAM" id="SSF51197">
    <property type="entry name" value="Clavaminate synthase-like"/>
    <property type="match status" value="1"/>
</dbReference>
<keyword evidence="2" id="KW-1185">Reference proteome</keyword>
<dbReference type="InParanoid" id="A0A2K3DCB4"/>